<reference evidence="3" key="1">
    <citation type="journal article" date="2020" name="Stud. Mycol.">
        <title>101 Dothideomycetes genomes: a test case for predicting lifestyles and emergence of pathogens.</title>
        <authorList>
            <person name="Haridas S."/>
            <person name="Albert R."/>
            <person name="Binder M."/>
            <person name="Bloem J."/>
            <person name="Labutti K."/>
            <person name="Salamov A."/>
            <person name="Andreopoulos B."/>
            <person name="Baker S."/>
            <person name="Barry K."/>
            <person name="Bills G."/>
            <person name="Bluhm B."/>
            <person name="Cannon C."/>
            <person name="Castanera R."/>
            <person name="Culley D."/>
            <person name="Daum C."/>
            <person name="Ezra D."/>
            <person name="Gonzalez J."/>
            <person name="Henrissat B."/>
            <person name="Kuo A."/>
            <person name="Liang C."/>
            <person name="Lipzen A."/>
            <person name="Lutzoni F."/>
            <person name="Magnuson J."/>
            <person name="Mondo S."/>
            <person name="Nolan M."/>
            <person name="Ohm R."/>
            <person name="Pangilinan J."/>
            <person name="Park H.-J."/>
            <person name="Ramirez L."/>
            <person name="Alfaro M."/>
            <person name="Sun H."/>
            <person name="Tritt A."/>
            <person name="Yoshinaga Y."/>
            <person name="Zwiers L.-H."/>
            <person name="Turgeon B."/>
            <person name="Goodwin S."/>
            <person name="Spatafora J."/>
            <person name="Crous P."/>
            <person name="Grigoriev I."/>
        </authorList>
    </citation>
    <scope>NUCLEOTIDE SEQUENCE</scope>
    <source>
        <strain evidence="3">CBS 379.55</strain>
    </source>
</reference>
<sequence>MKVETMKKVLRWVSCAYRPLHIEELEEAVGLLKDDKIWPAERIVTGSGEKLVHACGHLVVYNRDDHTVTLAHPTVRQFLCSSSSSPEDSVPASIKFDMAEADTDIGEICVAYLNFSDLETQLIQVTPPTTMGRRQAERIVWKGVPLAPFLKGIMNRGRADDPFDSGTNVKDITYEFPRPKPTQNPTTKFSLLPYVIEYWAFHASGFTPELSCWEAFAHLTFHRNLLFQFRPWELTRSTNIVPADELVMPLYTWSMQHGIWSFVRLLVWNIDTYRLLKLHIHRRAMDLKVDPDWLFDDFLTLRFNLHVGRKAIHSCWSDNGTFWTCDDIYNIASQFQSDSRAVAFLRFLKTELETLGHSAGSGLLSKAFNGAMRLAISKLDVLTWRTLCQACISSFKQLSHAIVSFFQQHQHRPLSVPSIFGTFFSIDIGNDWPQFVDIALLKTLYVYLPEIEGAIAWKYINPKEMSQQCIWLLLVLAFTSISGSLSTIEVLLKHITGTALNFEFHRSKPERTTVASQSFVSLEGPSLLGMLFQCLRNSPISISKTKMKMIFEALNLNRFGRLPINSLEKKGIHCLAWAAELDMSDVVAQLMPHYQDQLRDCNEVYMTGSMGINVGVLSLSAAIGHSEDSLTEMLQWSWPHHVVHAVLEHPKVKSLKPINRRALEDMSKYPSIRPSRPQPLWPAVPEEAQED</sequence>
<evidence type="ECO:0000313" key="3">
    <source>
        <dbReference type="EMBL" id="KAF2279071.1"/>
    </source>
</evidence>
<evidence type="ECO:0000256" key="1">
    <source>
        <dbReference type="SAM" id="MobiDB-lite"/>
    </source>
</evidence>
<dbReference type="GeneID" id="54547085"/>
<dbReference type="AlphaFoldDB" id="A0A6A6JR16"/>
<dbReference type="PANTHER" id="PTHR10039">
    <property type="entry name" value="AMELOGENIN"/>
    <property type="match status" value="1"/>
</dbReference>
<feature type="region of interest" description="Disordered" evidence="1">
    <location>
        <begin position="666"/>
        <end position="691"/>
    </location>
</feature>
<gene>
    <name evidence="3" type="ORF">EI97DRAFT_226694</name>
</gene>
<protein>
    <recommendedName>
        <fullName evidence="2">GPI inositol-deacylase winged helix domain-containing protein</fullName>
    </recommendedName>
</protein>
<name>A0A6A6JR16_WESOR</name>
<keyword evidence="4" id="KW-1185">Reference proteome</keyword>
<dbReference type="RefSeq" id="XP_033656610.1">
    <property type="nucleotide sequence ID" value="XM_033793910.1"/>
</dbReference>
<proteinExistence type="predicted"/>
<evidence type="ECO:0000259" key="2">
    <source>
        <dbReference type="Pfam" id="PF22939"/>
    </source>
</evidence>
<organism evidence="3 4">
    <name type="scientific">Westerdykella ornata</name>
    <dbReference type="NCBI Taxonomy" id="318751"/>
    <lineage>
        <taxon>Eukaryota</taxon>
        <taxon>Fungi</taxon>
        <taxon>Dikarya</taxon>
        <taxon>Ascomycota</taxon>
        <taxon>Pezizomycotina</taxon>
        <taxon>Dothideomycetes</taxon>
        <taxon>Pleosporomycetidae</taxon>
        <taxon>Pleosporales</taxon>
        <taxon>Sporormiaceae</taxon>
        <taxon>Westerdykella</taxon>
    </lineage>
</organism>
<dbReference type="Proteomes" id="UP000800097">
    <property type="component" value="Unassembled WGS sequence"/>
</dbReference>
<dbReference type="PANTHER" id="PTHR10039:SF15">
    <property type="entry name" value="NACHT DOMAIN-CONTAINING PROTEIN"/>
    <property type="match status" value="1"/>
</dbReference>
<dbReference type="Pfam" id="PF22939">
    <property type="entry name" value="WHD_GPIID"/>
    <property type="match status" value="1"/>
</dbReference>
<dbReference type="OrthoDB" id="3801135at2759"/>
<dbReference type="InterPro" id="IPR054471">
    <property type="entry name" value="GPIID_WHD"/>
</dbReference>
<feature type="domain" description="GPI inositol-deacylase winged helix" evidence="2">
    <location>
        <begin position="6"/>
        <end position="84"/>
    </location>
</feature>
<evidence type="ECO:0000313" key="4">
    <source>
        <dbReference type="Proteomes" id="UP000800097"/>
    </source>
</evidence>
<accession>A0A6A6JR16</accession>
<dbReference type="EMBL" id="ML986487">
    <property type="protein sequence ID" value="KAF2279071.1"/>
    <property type="molecule type" value="Genomic_DNA"/>
</dbReference>